<name>A0A6J4RI97_9ACTN</name>
<feature type="domain" description="Acyl-CoA dehydrogenase/oxidase C-terminal" evidence="3">
    <location>
        <begin position="1"/>
        <end position="93"/>
    </location>
</feature>
<dbReference type="Pfam" id="PF00441">
    <property type="entry name" value="Acyl-CoA_dh_1"/>
    <property type="match status" value="1"/>
</dbReference>
<gene>
    <name evidence="4" type="ORF">AVDCRST_MAG13-429</name>
</gene>
<reference evidence="4" key="1">
    <citation type="submission" date="2020-02" db="EMBL/GenBank/DDBJ databases">
        <authorList>
            <person name="Meier V. D."/>
        </authorList>
    </citation>
    <scope>NUCLEOTIDE SEQUENCE</scope>
    <source>
        <strain evidence="4">AVDCRST_MAG13</strain>
    </source>
</reference>
<dbReference type="SUPFAM" id="SSF47203">
    <property type="entry name" value="Acyl-CoA dehydrogenase C-terminal domain-like"/>
    <property type="match status" value="1"/>
</dbReference>
<keyword evidence="1" id="KW-0285">Flavoprotein</keyword>
<dbReference type="Gene3D" id="1.20.140.10">
    <property type="entry name" value="Butyryl-CoA Dehydrogenase, subunit A, domain 3"/>
    <property type="match status" value="1"/>
</dbReference>
<dbReference type="InterPro" id="IPR009075">
    <property type="entry name" value="AcylCo_DH/oxidase_C"/>
</dbReference>
<evidence type="ECO:0000259" key="3">
    <source>
        <dbReference type="Pfam" id="PF00441"/>
    </source>
</evidence>
<dbReference type="AlphaFoldDB" id="A0A6J4RI97"/>
<proteinExistence type="predicted"/>
<dbReference type="EMBL" id="CADCVO010000062">
    <property type="protein sequence ID" value="CAA9470355.1"/>
    <property type="molecule type" value="Genomic_DNA"/>
</dbReference>
<protein>
    <recommendedName>
        <fullName evidence="3">Acyl-CoA dehydrogenase/oxidase C-terminal domain-containing protein</fullName>
    </recommendedName>
</protein>
<evidence type="ECO:0000313" key="4">
    <source>
        <dbReference type="EMBL" id="CAA9470355.1"/>
    </source>
</evidence>
<evidence type="ECO:0000256" key="1">
    <source>
        <dbReference type="ARBA" id="ARBA00022630"/>
    </source>
</evidence>
<feature type="region of interest" description="Disordered" evidence="2">
    <location>
        <begin position="108"/>
        <end position="132"/>
    </location>
</feature>
<evidence type="ECO:0000256" key="2">
    <source>
        <dbReference type="SAM" id="MobiDB-lite"/>
    </source>
</evidence>
<sequence>RAAYEGALRWAREALWAGGPRASGTLLRPQLRRMFVLLQATQALVRSAYGAVEPAPDDPAERARDARAARAFAAEAAFEVASEAMRLCGGLPPDRGVRFLDGSAFHPDKLLRDARTTHPTKEEPGHGPRQDP</sequence>
<feature type="non-terminal residue" evidence="4">
    <location>
        <position position="1"/>
    </location>
</feature>
<organism evidence="4">
    <name type="scientific">uncultured Solirubrobacteraceae bacterium</name>
    <dbReference type="NCBI Taxonomy" id="1162706"/>
    <lineage>
        <taxon>Bacteria</taxon>
        <taxon>Bacillati</taxon>
        <taxon>Actinomycetota</taxon>
        <taxon>Thermoleophilia</taxon>
        <taxon>Solirubrobacterales</taxon>
        <taxon>Solirubrobacteraceae</taxon>
        <taxon>environmental samples</taxon>
    </lineage>
</organism>
<accession>A0A6J4RI97</accession>
<dbReference type="GO" id="GO:0016627">
    <property type="term" value="F:oxidoreductase activity, acting on the CH-CH group of donors"/>
    <property type="evidence" value="ECO:0007669"/>
    <property type="project" value="InterPro"/>
</dbReference>
<dbReference type="InterPro" id="IPR036250">
    <property type="entry name" value="AcylCo_DH-like_C"/>
</dbReference>